<evidence type="ECO:0000259" key="3">
    <source>
        <dbReference type="Pfam" id="PF13458"/>
    </source>
</evidence>
<keyword evidence="2" id="KW-0472">Membrane</keyword>
<organism evidence="4">
    <name type="scientific">marine sediment metagenome</name>
    <dbReference type="NCBI Taxonomy" id="412755"/>
    <lineage>
        <taxon>unclassified sequences</taxon>
        <taxon>metagenomes</taxon>
        <taxon>ecological metagenomes</taxon>
    </lineage>
</organism>
<dbReference type="EMBL" id="BARV01006172">
    <property type="protein sequence ID" value="GAI09057.1"/>
    <property type="molecule type" value="Genomic_DNA"/>
</dbReference>
<dbReference type="Pfam" id="PF13458">
    <property type="entry name" value="Peripla_BP_6"/>
    <property type="match status" value="1"/>
</dbReference>
<evidence type="ECO:0000256" key="2">
    <source>
        <dbReference type="SAM" id="Phobius"/>
    </source>
</evidence>
<dbReference type="InterPro" id="IPR028082">
    <property type="entry name" value="Peripla_BP_I"/>
</dbReference>
<feature type="domain" description="Leucine-binding protein" evidence="3">
    <location>
        <begin position="34"/>
        <end position="151"/>
    </location>
</feature>
<feature type="transmembrane region" description="Helical" evidence="2">
    <location>
        <begin position="7"/>
        <end position="25"/>
    </location>
</feature>
<protein>
    <recommendedName>
        <fullName evidence="3">Leucine-binding protein domain-containing protein</fullName>
    </recommendedName>
</protein>
<keyword evidence="2" id="KW-1133">Transmembrane helix</keyword>
<reference evidence="4" key="1">
    <citation type="journal article" date="2014" name="Front. Microbiol.">
        <title>High frequency of phylogenetically diverse reductive dehalogenase-homologous genes in deep subseafloor sedimentary metagenomes.</title>
        <authorList>
            <person name="Kawai M."/>
            <person name="Futagami T."/>
            <person name="Toyoda A."/>
            <person name="Takaki Y."/>
            <person name="Nishi S."/>
            <person name="Hori S."/>
            <person name="Arai W."/>
            <person name="Tsubouchi T."/>
            <person name="Morono Y."/>
            <person name="Uchiyama I."/>
            <person name="Ito T."/>
            <person name="Fujiyama A."/>
            <person name="Inagaki F."/>
            <person name="Takami H."/>
        </authorList>
    </citation>
    <scope>NUCLEOTIDE SEQUENCE</scope>
    <source>
        <strain evidence="4">Expedition CK06-06</strain>
    </source>
</reference>
<accession>X1KPQ9</accession>
<feature type="non-terminal residue" evidence="4">
    <location>
        <position position="158"/>
    </location>
</feature>
<dbReference type="AlphaFoldDB" id="X1KPQ9"/>
<dbReference type="PANTHER" id="PTHR30483">
    <property type="entry name" value="LEUCINE-SPECIFIC-BINDING PROTEIN"/>
    <property type="match status" value="1"/>
</dbReference>
<sequence length="158" mass="17215">MSKTIKTILWVVIIVVVIGLIWYAVTKKPAEEVIKIGATLPLTGDYSNFGVDAKNVIDLVVEEVNEVGIDGKKIEVIYEDDQCDPKQVVTTVNKLINIDGVKIILGPFCSGAALAAVPLTQNNEIFVLSGSVTNPKLRDYDLFFRTIPSDAYQGKFGA</sequence>
<evidence type="ECO:0000256" key="1">
    <source>
        <dbReference type="ARBA" id="ARBA00022729"/>
    </source>
</evidence>
<gene>
    <name evidence="4" type="ORF">S06H3_12622</name>
</gene>
<keyword evidence="1" id="KW-0732">Signal</keyword>
<dbReference type="SUPFAM" id="SSF53822">
    <property type="entry name" value="Periplasmic binding protein-like I"/>
    <property type="match status" value="1"/>
</dbReference>
<keyword evidence="2" id="KW-0812">Transmembrane</keyword>
<dbReference type="Gene3D" id="3.40.50.2300">
    <property type="match status" value="1"/>
</dbReference>
<dbReference type="PANTHER" id="PTHR30483:SF6">
    <property type="entry name" value="PERIPLASMIC BINDING PROTEIN OF ABC TRANSPORTER FOR NATURAL AMINO ACIDS"/>
    <property type="match status" value="1"/>
</dbReference>
<dbReference type="InterPro" id="IPR028081">
    <property type="entry name" value="Leu-bd"/>
</dbReference>
<comment type="caution">
    <text evidence="4">The sequence shown here is derived from an EMBL/GenBank/DDBJ whole genome shotgun (WGS) entry which is preliminary data.</text>
</comment>
<dbReference type="InterPro" id="IPR051010">
    <property type="entry name" value="BCAA_transport"/>
</dbReference>
<proteinExistence type="predicted"/>
<name>X1KPQ9_9ZZZZ</name>
<evidence type="ECO:0000313" key="4">
    <source>
        <dbReference type="EMBL" id="GAI09057.1"/>
    </source>
</evidence>